<dbReference type="InterPro" id="IPR017439">
    <property type="entry name" value="Amidohydrolase"/>
</dbReference>
<dbReference type="SUPFAM" id="SSF53187">
    <property type="entry name" value="Zn-dependent exopeptidases"/>
    <property type="match status" value="1"/>
</dbReference>
<sequence>MPSISSPATLESAVSDHLPWLRDLYRHFHRRPELSMAEHATAGRIEQELTALGLEPQRIGGTGVVAVIENGEGPTVLARADTDALPLQEDTGLEYASQAPGVIHACGHDAHAAALLGATRVLSENRDEWSGTYIAVFQPGEETAAGARAMVDDGLLERVPRPDVALSQHVMPTAAGTIGTVAGPVLSAGDTLKITIRGRGARGG</sequence>
<comment type="caution">
    <text evidence="1">The sequence shown here is derived from an EMBL/GenBank/DDBJ whole genome shotgun (WGS) entry which is preliminary data.</text>
</comment>
<dbReference type="PANTHER" id="PTHR11014">
    <property type="entry name" value="PEPTIDASE M20 FAMILY MEMBER"/>
    <property type="match status" value="1"/>
</dbReference>
<dbReference type="InterPro" id="IPR002933">
    <property type="entry name" value="Peptidase_M20"/>
</dbReference>
<protein>
    <submittedName>
        <fullName evidence="1">Amidohydrolase</fullName>
    </submittedName>
</protein>
<organism evidence="1 2">
    <name type="scientific">Dietzia aurantiaca</name>
    <dbReference type="NCBI Taxonomy" id="983873"/>
    <lineage>
        <taxon>Bacteria</taxon>
        <taxon>Bacillati</taxon>
        <taxon>Actinomycetota</taxon>
        <taxon>Actinomycetes</taxon>
        <taxon>Mycobacteriales</taxon>
        <taxon>Dietziaceae</taxon>
        <taxon>Dietzia</taxon>
    </lineage>
</organism>
<keyword evidence="2" id="KW-1185">Reference proteome</keyword>
<accession>A0ABV9PRB6</accession>
<dbReference type="NCBIfam" id="TIGR01891">
    <property type="entry name" value="amidohydrolases"/>
    <property type="match status" value="1"/>
</dbReference>
<dbReference type="Pfam" id="PF01546">
    <property type="entry name" value="Peptidase_M20"/>
    <property type="match status" value="1"/>
</dbReference>
<proteinExistence type="predicted"/>
<name>A0ABV9PRB6_9ACTN</name>
<gene>
    <name evidence="1" type="ORF">ACFO7U_11525</name>
</gene>
<evidence type="ECO:0000313" key="1">
    <source>
        <dbReference type="EMBL" id="MFC4755401.1"/>
    </source>
</evidence>
<dbReference type="Gene3D" id="3.40.630.10">
    <property type="entry name" value="Zn peptidases"/>
    <property type="match status" value="1"/>
</dbReference>
<dbReference type="EMBL" id="JBHSHP010000037">
    <property type="protein sequence ID" value="MFC4755401.1"/>
    <property type="molecule type" value="Genomic_DNA"/>
</dbReference>
<evidence type="ECO:0000313" key="2">
    <source>
        <dbReference type="Proteomes" id="UP001595836"/>
    </source>
</evidence>
<dbReference type="PANTHER" id="PTHR11014:SF63">
    <property type="entry name" value="METALLOPEPTIDASE, PUTATIVE (AFU_ORTHOLOGUE AFUA_6G09600)-RELATED"/>
    <property type="match status" value="1"/>
</dbReference>
<dbReference type="RefSeq" id="WP_344994080.1">
    <property type="nucleotide sequence ID" value="NZ_BAABCD010000035.1"/>
</dbReference>
<reference evidence="2" key="1">
    <citation type="journal article" date="2019" name="Int. J. Syst. Evol. Microbiol.">
        <title>The Global Catalogue of Microorganisms (GCM) 10K type strain sequencing project: providing services to taxonomists for standard genome sequencing and annotation.</title>
        <authorList>
            <consortium name="The Broad Institute Genomics Platform"/>
            <consortium name="The Broad Institute Genome Sequencing Center for Infectious Disease"/>
            <person name="Wu L."/>
            <person name="Ma J."/>
        </authorList>
    </citation>
    <scope>NUCLEOTIDE SEQUENCE [LARGE SCALE GENOMIC DNA]</scope>
    <source>
        <strain evidence="2">JCM 11882</strain>
    </source>
</reference>
<dbReference type="Proteomes" id="UP001595836">
    <property type="component" value="Unassembled WGS sequence"/>
</dbReference>